<dbReference type="STRING" id="693979.Bache_1525"/>
<name>E6SVR9_BACT6</name>
<evidence type="ECO:0000313" key="2">
    <source>
        <dbReference type="Proteomes" id="UP000008630"/>
    </source>
</evidence>
<protein>
    <submittedName>
        <fullName evidence="1">Uncharacterized protein</fullName>
    </submittedName>
</protein>
<accession>E6SVR9</accession>
<reference evidence="1 2" key="2">
    <citation type="journal article" date="2011" name="Stand. Genomic Sci.">
        <title>Complete genome sequence of Bacteroides helcogenes type strain (P 36-108).</title>
        <authorList>
            <person name="Pati A."/>
            <person name="Gronow S."/>
            <person name="Zeytun A."/>
            <person name="Lapidus A."/>
            <person name="Nolan M."/>
            <person name="Hammon N."/>
            <person name="Deshpande S."/>
            <person name="Cheng J.F."/>
            <person name="Tapia R."/>
            <person name="Han C."/>
            <person name="Goodwin L."/>
            <person name="Pitluck S."/>
            <person name="Liolios K."/>
            <person name="Pagani I."/>
            <person name="Ivanova N."/>
            <person name="Mavromatis K."/>
            <person name="Chen A."/>
            <person name="Palaniappan K."/>
            <person name="Land M."/>
            <person name="Hauser L."/>
            <person name="Chang Y.J."/>
            <person name="Jeffries C.D."/>
            <person name="Detter J.C."/>
            <person name="Brambilla E."/>
            <person name="Rohde M."/>
            <person name="Goker M."/>
            <person name="Woyke T."/>
            <person name="Bristow J."/>
            <person name="Eisen J.A."/>
            <person name="Markowitz V."/>
            <person name="Hugenholtz P."/>
            <person name="Kyrpides N.C."/>
            <person name="Klenk H.P."/>
            <person name="Lucas S."/>
        </authorList>
    </citation>
    <scope>NUCLEOTIDE SEQUENCE [LARGE SCALE GENOMIC DNA]</scope>
    <source>
        <strain evidence="2">ATCC 35417 / DSM 20613 / JCM 6297 / CCUG 15421 / P 36-108</strain>
    </source>
</reference>
<proteinExistence type="predicted"/>
<gene>
    <name evidence="1" type="ordered locus">Bache_1525</name>
</gene>
<dbReference type="KEGG" id="bhl:Bache_1525"/>
<keyword evidence="2" id="KW-1185">Reference proteome</keyword>
<reference key="1">
    <citation type="submission" date="2010-11" db="EMBL/GenBank/DDBJ databases">
        <title>The complete genome of Bacteroides helcogenes P 36-108.</title>
        <authorList>
            <consortium name="US DOE Joint Genome Institute (JGI-PGF)"/>
            <person name="Lucas S."/>
            <person name="Copeland A."/>
            <person name="Lapidus A."/>
            <person name="Bruce D."/>
            <person name="Goodwin L."/>
            <person name="Pitluck S."/>
            <person name="Kyrpides N."/>
            <person name="Mavromatis K."/>
            <person name="Ivanova N."/>
            <person name="Zeytun A."/>
            <person name="Brettin T."/>
            <person name="Detter J.C."/>
            <person name="Tapia R."/>
            <person name="Han C."/>
            <person name="Land M."/>
            <person name="Hauser L."/>
            <person name="Markowitz V."/>
            <person name="Cheng J.-F."/>
            <person name="Hugenholtz P."/>
            <person name="Woyke T."/>
            <person name="Wu D."/>
            <person name="Gronow S."/>
            <person name="Wellnitz S."/>
            <person name="Brambilla E."/>
            <person name="Klenk H.-P."/>
            <person name="Eisen J.A."/>
        </authorList>
    </citation>
    <scope>NUCLEOTIDE SEQUENCE</scope>
    <source>
        <strain>P 36-108</strain>
    </source>
</reference>
<dbReference type="EMBL" id="CP002352">
    <property type="protein sequence ID" value="ADV43530.1"/>
    <property type="molecule type" value="Genomic_DNA"/>
</dbReference>
<dbReference type="HOGENOM" id="CLU_3212714_0_0_10"/>
<sequence length="44" mass="5231">MVNFVTLRGKSRYLPEKLCFLLVENAFVEQRYIILFIAFAVKSY</sequence>
<dbReference type="AlphaFoldDB" id="E6SVR9"/>
<evidence type="ECO:0000313" key="1">
    <source>
        <dbReference type="EMBL" id="ADV43530.1"/>
    </source>
</evidence>
<organism evidence="1 2">
    <name type="scientific">Bacteroides helcogenes (strain ATCC 35417 / DSM 20613 / JCM 6297 / CCUG 15421 / P 36-108)</name>
    <dbReference type="NCBI Taxonomy" id="693979"/>
    <lineage>
        <taxon>Bacteria</taxon>
        <taxon>Pseudomonadati</taxon>
        <taxon>Bacteroidota</taxon>
        <taxon>Bacteroidia</taxon>
        <taxon>Bacteroidales</taxon>
        <taxon>Bacteroidaceae</taxon>
        <taxon>Bacteroides</taxon>
    </lineage>
</organism>
<dbReference type="Proteomes" id="UP000008630">
    <property type="component" value="Chromosome"/>
</dbReference>